<proteinExistence type="predicted"/>
<evidence type="ECO:0000313" key="2">
    <source>
        <dbReference type="EMBL" id="KIZ01010.1"/>
    </source>
</evidence>
<dbReference type="PANTHER" id="PTHR10900:SF77">
    <property type="entry name" value="FI19380P1"/>
    <property type="match status" value="1"/>
</dbReference>
<dbReference type="Pfam" id="PF02469">
    <property type="entry name" value="Fasciclin"/>
    <property type="match status" value="1"/>
</dbReference>
<evidence type="ECO:0000313" key="3">
    <source>
        <dbReference type="Proteomes" id="UP000054498"/>
    </source>
</evidence>
<dbReference type="InterPro" id="IPR000782">
    <property type="entry name" value="FAS1_domain"/>
</dbReference>
<dbReference type="InterPro" id="IPR036378">
    <property type="entry name" value="FAS1_dom_sf"/>
</dbReference>
<evidence type="ECO:0000259" key="1">
    <source>
        <dbReference type="PROSITE" id="PS50213"/>
    </source>
</evidence>
<keyword evidence="3" id="KW-1185">Reference proteome</keyword>
<accession>A0A0D2MCQ9</accession>
<dbReference type="RefSeq" id="XP_013900029.1">
    <property type="nucleotide sequence ID" value="XM_014044575.1"/>
</dbReference>
<organism evidence="2 3">
    <name type="scientific">Monoraphidium neglectum</name>
    <dbReference type="NCBI Taxonomy" id="145388"/>
    <lineage>
        <taxon>Eukaryota</taxon>
        <taxon>Viridiplantae</taxon>
        <taxon>Chlorophyta</taxon>
        <taxon>core chlorophytes</taxon>
        <taxon>Chlorophyceae</taxon>
        <taxon>CS clade</taxon>
        <taxon>Sphaeropleales</taxon>
        <taxon>Selenastraceae</taxon>
        <taxon>Monoraphidium</taxon>
    </lineage>
</organism>
<dbReference type="Proteomes" id="UP000054498">
    <property type="component" value="Unassembled WGS sequence"/>
</dbReference>
<gene>
    <name evidence="2" type="ORF">MNEG_6951</name>
</gene>
<dbReference type="AlphaFoldDB" id="A0A0D2MCQ9"/>
<dbReference type="SMART" id="SM00554">
    <property type="entry name" value="FAS1"/>
    <property type="match status" value="1"/>
</dbReference>
<dbReference type="KEGG" id="mng:MNEG_6951"/>
<dbReference type="PROSITE" id="PS50213">
    <property type="entry name" value="FAS1"/>
    <property type="match status" value="1"/>
</dbReference>
<protein>
    <recommendedName>
        <fullName evidence="1">FAS1 domain-containing protein</fullName>
    </recommendedName>
</protein>
<feature type="domain" description="FAS1" evidence="1">
    <location>
        <begin position="1"/>
        <end position="130"/>
    </location>
</feature>
<name>A0A0D2MCQ9_9CHLO</name>
<dbReference type="STRING" id="145388.A0A0D2MCQ9"/>
<sequence length="144" mass="14934">MANFVGSGQTLAALQNPGLAPYTVFAPTNAAFESMLNVKIPGIDVRSFMNNKAILQMVVNLHLAPGAWTTQKMTDGTKIPTRLAGTAGTLTVKKDGANVFLQSAGSSPKIVQANILAGNNGVLQVIDGMLLPVKISSAASLGKR</sequence>
<dbReference type="Gene3D" id="2.30.180.10">
    <property type="entry name" value="FAS1 domain"/>
    <property type="match status" value="1"/>
</dbReference>
<reference evidence="2 3" key="1">
    <citation type="journal article" date="2013" name="BMC Genomics">
        <title>Reconstruction of the lipid metabolism for the microalga Monoraphidium neglectum from its genome sequence reveals characteristics suitable for biofuel production.</title>
        <authorList>
            <person name="Bogen C."/>
            <person name="Al-Dilaimi A."/>
            <person name="Albersmeier A."/>
            <person name="Wichmann J."/>
            <person name="Grundmann M."/>
            <person name="Rupp O."/>
            <person name="Lauersen K.J."/>
            <person name="Blifernez-Klassen O."/>
            <person name="Kalinowski J."/>
            <person name="Goesmann A."/>
            <person name="Mussgnug J.H."/>
            <person name="Kruse O."/>
        </authorList>
    </citation>
    <scope>NUCLEOTIDE SEQUENCE [LARGE SCALE GENOMIC DNA]</scope>
    <source>
        <strain evidence="2 3">SAG 48.87</strain>
    </source>
</reference>
<dbReference type="GeneID" id="25739827"/>
<dbReference type="GO" id="GO:0005615">
    <property type="term" value="C:extracellular space"/>
    <property type="evidence" value="ECO:0007669"/>
    <property type="project" value="TreeGrafter"/>
</dbReference>
<dbReference type="OrthoDB" id="544975at2759"/>
<dbReference type="SUPFAM" id="SSF82153">
    <property type="entry name" value="FAS1 domain"/>
    <property type="match status" value="1"/>
</dbReference>
<dbReference type="EMBL" id="KK101404">
    <property type="protein sequence ID" value="KIZ01010.1"/>
    <property type="molecule type" value="Genomic_DNA"/>
</dbReference>
<dbReference type="PANTHER" id="PTHR10900">
    <property type="entry name" value="PERIOSTIN-RELATED"/>
    <property type="match status" value="1"/>
</dbReference>
<dbReference type="InterPro" id="IPR050904">
    <property type="entry name" value="Adhesion/Biosynth-related"/>
</dbReference>